<dbReference type="Proteomes" id="UP000265742">
    <property type="component" value="Unassembled WGS sequence"/>
</dbReference>
<name>A0A3A1U4W4_9MICO</name>
<dbReference type="PANTHER" id="PTHR48100:SF1">
    <property type="entry name" value="HISTIDINE PHOSPHATASE FAMILY PROTEIN-RELATED"/>
    <property type="match status" value="1"/>
</dbReference>
<dbReference type="InterPro" id="IPR050275">
    <property type="entry name" value="PGM_Phosphatase"/>
</dbReference>
<feature type="binding site" evidence="3">
    <location>
        <begin position="24"/>
        <end position="25"/>
    </location>
    <ligand>
        <name>substrate</name>
    </ligand>
</feature>
<dbReference type="EMBL" id="QXTG01000001">
    <property type="protein sequence ID" value="RIX31393.1"/>
    <property type="molecule type" value="Genomic_DNA"/>
</dbReference>
<evidence type="ECO:0000256" key="3">
    <source>
        <dbReference type="PIRSR" id="PIRSR613078-2"/>
    </source>
</evidence>
<dbReference type="Gene3D" id="3.40.50.1240">
    <property type="entry name" value="Phosphoglycerate mutase-like"/>
    <property type="match status" value="1"/>
</dbReference>
<keyword evidence="5" id="KW-1185">Reference proteome</keyword>
<dbReference type="AlphaFoldDB" id="A0A3A1U4W4"/>
<dbReference type="CDD" id="cd07067">
    <property type="entry name" value="HP_PGM_like"/>
    <property type="match status" value="1"/>
</dbReference>
<dbReference type="InterPro" id="IPR029033">
    <property type="entry name" value="His_PPase_superfam"/>
</dbReference>
<dbReference type="GO" id="GO:0005737">
    <property type="term" value="C:cytoplasm"/>
    <property type="evidence" value="ECO:0007669"/>
    <property type="project" value="TreeGrafter"/>
</dbReference>
<dbReference type="SMART" id="SM00855">
    <property type="entry name" value="PGAM"/>
    <property type="match status" value="1"/>
</dbReference>
<dbReference type="InterPro" id="IPR001345">
    <property type="entry name" value="PG/BPGM_mutase_AS"/>
</dbReference>
<keyword evidence="1" id="KW-0324">Glycolysis</keyword>
<feature type="binding site" evidence="3">
    <location>
        <begin position="8"/>
        <end position="15"/>
    </location>
    <ligand>
        <name>substrate</name>
    </ligand>
</feature>
<evidence type="ECO:0000256" key="2">
    <source>
        <dbReference type="ARBA" id="ARBA00023235"/>
    </source>
</evidence>
<dbReference type="PANTHER" id="PTHR48100">
    <property type="entry name" value="BROAD-SPECIFICITY PHOSPHATASE YOR283W-RELATED"/>
    <property type="match status" value="1"/>
</dbReference>
<dbReference type="Pfam" id="PF00300">
    <property type="entry name" value="His_Phos_1"/>
    <property type="match status" value="1"/>
</dbReference>
<gene>
    <name evidence="4" type="ORF">D1781_05320</name>
</gene>
<accession>A0A3A1U4W4</accession>
<keyword evidence="2" id="KW-0413">Isomerase</keyword>
<comment type="caution">
    <text evidence="4">The sequence shown here is derived from an EMBL/GenBank/DDBJ whole genome shotgun (WGS) entry which is preliminary data.</text>
</comment>
<dbReference type="SUPFAM" id="SSF53254">
    <property type="entry name" value="Phosphoglycerate mutase-like"/>
    <property type="match status" value="1"/>
</dbReference>
<dbReference type="OrthoDB" id="5449373at2"/>
<evidence type="ECO:0000313" key="4">
    <source>
        <dbReference type="EMBL" id="RIX31393.1"/>
    </source>
</evidence>
<evidence type="ECO:0000256" key="1">
    <source>
        <dbReference type="ARBA" id="ARBA00023152"/>
    </source>
</evidence>
<dbReference type="PROSITE" id="PS00175">
    <property type="entry name" value="PG_MUTASE"/>
    <property type="match status" value="1"/>
</dbReference>
<sequence length="240" mass="26235">MNELLLVRHGESEANVAAAEAYATGALRIAVPERDPDVELSPTGVQQAEALGRRLGELSADAAPQALWVSTYRRARSTAEHALQVAGMTLPTTVDERLRDRELGILDTLTWTGVEQLHPEEAARRNFLGKYYHRPPGGESWADVSLRLRSALRDIADAGAERVLVVSHDATTLIIRGILMGIEEAELLELSRTEPVPNASVTRMVRRGDGWHAEPINDVSHLRGEAPATHHGGEHHGTRP</sequence>
<dbReference type="InterPro" id="IPR013078">
    <property type="entry name" value="His_Pase_superF_clade-1"/>
</dbReference>
<protein>
    <submittedName>
        <fullName evidence="4">Histidine phosphatase family protein</fullName>
    </submittedName>
</protein>
<dbReference type="GO" id="GO:0016791">
    <property type="term" value="F:phosphatase activity"/>
    <property type="evidence" value="ECO:0007669"/>
    <property type="project" value="TreeGrafter"/>
</dbReference>
<reference evidence="5" key="1">
    <citation type="submission" date="2018-09" db="EMBL/GenBank/DDBJ databases">
        <authorList>
            <person name="Kim I."/>
        </authorList>
    </citation>
    <scope>NUCLEOTIDE SEQUENCE [LARGE SCALE GENOMIC DNA]</scope>
    <source>
        <strain evidence="5">DD4a</strain>
    </source>
</reference>
<organism evidence="4 5">
    <name type="scientific">Amnibacterium setariae</name>
    <dbReference type="NCBI Taxonomy" id="2306585"/>
    <lineage>
        <taxon>Bacteria</taxon>
        <taxon>Bacillati</taxon>
        <taxon>Actinomycetota</taxon>
        <taxon>Actinomycetes</taxon>
        <taxon>Micrococcales</taxon>
        <taxon>Microbacteriaceae</taxon>
        <taxon>Amnibacterium</taxon>
    </lineage>
</organism>
<feature type="binding site" evidence="3">
    <location>
        <position position="74"/>
    </location>
    <ligand>
        <name>substrate</name>
    </ligand>
</feature>
<evidence type="ECO:0000313" key="5">
    <source>
        <dbReference type="Proteomes" id="UP000265742"/>
    </source>
</evidence>
<proteinExistence type="predicted"/>